<comment type="caution">
    <text evidence="2">The sequence shown here is derived from an EMBL/GenBank/DDBJ whole genome shotgun (WGS) entry which is preliminary data.</text>
</comment>
<feature type="region of interest" description="Disordered" evidence="1">
    <location>
        <begin position="1"/>
        <end position="23"/>
    </location>
</feature>
<keyword evidence="3" id="KW-1185">Reference proteome</keyword>
<reference evidence="2 3" key="1">
    <citation type="journal article" date="2018" name="Front. Plant Sci.">
        <title>Red Clover (Trifolium pratense) and Zigzag Clover (T. medium) - A Picture of Genomic Similarities and Differences.</title>
        <authorList>
            <person name="Dluhosova J."/>
            <person name="Istvanek J."/>
            <person name="Nedelnik J."/>
            <person name="Repkova J."/>
        </authorList>
    </citation>
    <scope>NUCLEOTIDE SEQUENCE [LARGE SCALE GENOMIC DNA]</scope>
    <source>
        <strain evidence="3">cv. 10/8</strain>
        <tissue evidence="2">Leaf</tissue>
    </source>
</reference>
<dbReference type="AlphaFoldDB" id="A0A392TET8"/>
<evidence type="ECO:0000313" key="2">
    <source>
        <dbReference type="EMBL" id="MCI59641.1"/>
    </source>
</evidence>
<name>A0A392TET8_9FABA</name>
<accession>A0A392TET8</accession>
<dbReference type="EMBL" id="LXQA010567534">
    <property type="protein sequence ID" value="MCI59641.1"/>
    <property type="molecule type" value="Genomic_DNA"/>
</dbReference>
<feature type="non-terminal residue" evidence="2">
    <location>
        <position position="1"/>
    </location>
</feature>
<proteinExistence type="predicted"/>
<dbReference type="Proteomes" id="UP000265520">
    <property type="component" value="Unassembled WGS sequence"/>
</dbReference>
<organism evidence="2 3">
    <name type="scientific">Trifolium medium</name>
    <dbReference type="NCBI Taxonomy" id="97028"/>
    <lineage>
        <taxon>Eukaryota</taxon>
        <taxon>Viridiplantae</taxon>
        <taxon>Streptophyta</taxon>
        <taxon>Embryophyta</taxon>
        <taxon>Tracheophyta</taxon>
        <taxon>Spermatophyta</taxon>
        <taxon>Magnoliopsida</taxon>
        <taxon>eudicotyledons</taxon>
        <taxon>Gunneridae</taxon>
        <taxon>Pentapetalae</taxon>
        <taxon>rosids</taxon>
        <taxon>fabids</taxon>
        <taxon>Fabales</taxon>
        <taxon>Fabaceae</taxon>
        <taxon>Papilionoideae</taxon>
        <taxon>50 kb inversion clade</taxon>
        <taxon>NPAAA clade</taxon>
        <taxon>Hologalegina</taxon>
        <taxon>IRL clade</taxon>
        <taxon>Trifolieae</taxon>
        <taxon>Trifolium</taxon>
    </lineage>
</organism>
<evidence type="ECO:0000256" key="1">
    <source>
        <dbReference type="SAM" id="MobiDB-lite"/>
    </source>
</evidence>
<protein>
    <submittedName>
        <fullName evidence="2">Uncharacterized protein</fullName>
    </submittedName>
</protein>
<evidence type="ECO:0000313" key="3">
    <source>
        <dbReference type="Proteomes" id="UP000265520"/>
    </source>
</evidence>
<sequence>QARALRMNPKVKPPQHKQHGAQCSTIRRAAQPSEIDVLHPKSAS</sequence>